<dbReference type="PANTHER" id="PTHR12277">
    <property type="entry name" value="ALPHA/BETA HYDROLASE DOMAIN-CONTAINING PROTEIN"/>
    <property type="match status" value="1"/>
</dbReference>
<dbReference type="AlphaFoldDB" id="A0A450T2T5"/>
<sequence>MMQTDLLRQLDHPMVNSTIFFPRQDPGLPSPPGSEDFYIEVDPGVRVMARYHPHEPDSPMLIHFHGNGEIVADYDNIAPAFHAAGASLVSVDYRGYGKSDGQPSVRKLLDDAHAVLDFLLKLRDERAYRSPLVVMGRSLGSAPAIELAASRGEQFAGLVVESGFAQTLPLLALFGISPEQLGISPESNRDNEDKMREVQKPVLILHAEGDEIIPPWNGQRNFERVGTREKRLITIPHADHNTIMMFGDLYWGGLKAFLSSL</sequence>
<dbReference type="EMBL" id="CAADFD010000060">
    <property type="protein sequence ID" value="VFJ60813.1"/>
    <property type="molecule type" value="Genomic_DNA"/>
</dbReference>
<reference evidence="3" key="1">
    <citation type="submission" date="2019-02" db="EMBL/GenBank/DDBJ databases">
        <authorList>
            <person name="Gruber-Vodicka R. H."/>
            <person name="Seah K. B. B."/>
        </authorList>
    </citation>
    <scope>NUCLEOTIDE SEQUENCE</scope>
    <source>
        <strain evidence="3">BECK_BZ106</strain>
        <strain evidence="2">BECK_BZ15</strain>
    </source>
</reference>
<name>A0A450T2T5_9GAMM</name>
<accession>A0A450T2T5</accession>
<dbReference type="Pfam" id="PF12146">
    <property type="entry name" value="Hydrolase_4"/>
    <property type="match status" value="1"/>
</dbReference>
<evidence type="ECO:0000313" key="3">
    <source>
        <dbReference type="EMBL" id="VFJ60813.1"/>
    </source>
</evidence>
<dbReference type="Gene3D" id="3.40.50.1820">
    <property type="entry name" value="alpha/beta hydrolase"/>
    <property type="match status" value="2"/>
</dbReference>
<evidence type="ECO:0000259" key="1">
    <source>
        <dbReference type="Pfam" id="PF12146"/>
    </source>
</evidence>
<dbReference type="InterPro" id="IPR029058">
    <property type="entry name" value="AB_hydrolase_fold"/>
</dbReference>
<dbReference type="SUPFAM" id="SSF53474">
    <property type="entry name" value="alpha/beta-Hydrolases"/>
    <property type="match status" value="1"/>
</dbReference>
<gene>
    <name evidence="2" type="ORF">BECKFW1821A_GA0114235_10054</name>
    <name evidence="3" type="ORF">BECKFW1821B_GA0114236_10604</name>
</gene>
<protein>
    <recommendedName>
        <fullName evidence="1">Serine aminopeptidase S33 domain-containing protein</fullName>
    </recommendedName>
</protein>
<feature type="domain" description="Serine aminopeptidase S33" evidence="1">
    <location>
        <begin position="61"/>
        <end position="164"/>
    </location>
</feature>
<dbReference type="InterPro" id="IPR022742">
    <property type="entry name" value="Hydrolase_4"/>
</dbReference>
<proteinExistence type="predicted"/>
<organism evidence="3">
    <name type="scientific">Candidatus Kentrum sp. FW</name>
    <dbReference type="NCBI Taxonomy" id="2126338"/>
    <lineage>
        <taxon>Bacteria</taxon>
        <taxon>Pseudomonadati</taxon>
        <taxon>Pseudomonadota</taxon>
        <taxon>Gammaproteobacteria</taxon>
        <taxon>Candidatus Kentrum</taxon>
    </lineage>
</organism>
<dbReference type="EMBL" id="CAADEW010000005">
    <property type="protein sequence ID" value="VFJ43734.1"/>
    <property type="molecule type" value="Genomic_DNA"/>
</dbReference>
<evidence type="ECO:0000313" key="2">
    <source>
        <dbReference type="EMBL" id="VFJ43734.1"/>
    </source>
</evidence>
<dbReference type="PANTHER" id="PTHR12277:SF81">
    <property type="entry name" value="PROTEIN ABHD13"/>
    <property type="match status" value="1"/>
</dbReference>